<feature type="compositionally biased region" description="Basic and acidic residues" evidence="1">
    <location>
        <begin position="141"/>
        <end position="153"/>
    </location>
</feature>
<dbReference type="GO" id="GO:0003677">
    <property type="term" value="F:DNA binding"/>
    <property type="evidence" value="ECO:0007669"/>
    <property type="project" value="InterPro"/>
</dbReference>
<dbReference type="InterPro" id="IPR001387">
    <property type="entry name" value="Cro/C1-type_HTH"/>
</dbReference>
<reference evidence="3 4" key="1">
    <citation type="submission" date="2016-11" db="EMBL/GenBank/DDBJ databases">
        <authorList>
            <person name="Jaros S."/>
            <person name="Januszkiewicz K."/>
            <person name="Wedrychowicz H."/>
        </authorList>
    </citation>
    <scope>NUCLEOTIDE SEQUENCE [LARGE SCALE GENOMIC DNA]</scope>
    <source>
        <strain evidence="3 4">Con a/3</strain>
    </source>
</reference>
<evidence type="ECO:0000256" key="1">
    <source>
        <dbReference type="SAM" id="MobiDB-lite"/>
    </source>
</evidence>
<gene>
    <name evidence="3" type="ORF">UN64_19645</name>
</gene>
<accession>A0A1V3FZE6</accession>
<organism evidence="3 4">
    <name type="scientific">Fictibacillus arsenicus</name>
    <dbReference type="NCBI Taxonomy" id="255247"/>
    <lineage>
        <taxon>Bacteria</taxon>
        <taxon>Bacillati</taxon>
        <taxon>Bacillota</taxon>
        <taxon>Bacilli</taxon>
        <taxon>Bacillales</taxon>
        <taxon>Fictibacillaceae</taxon>
        <taxon>Fictibacillus</taxon>
    </lineage>
</organism>
<dbReference type="OrthoDB" id="2038700at2"/>
<dbReference type="InterPro" id="IPR010982">
    <property type="entry name" value="Lambda_DNA-bd_dom_sf"/>
</dbReference>
<evidence type="ECO:0000313" key="3">
    <source>
        <dbReference type="EMBL" id="OOE06986.1"/>
    </source>
</evidence>
<proteinExistence type="predicted"/>
<evidence type="ECO:0000313" key="4">
    <source>
        <dbReference type="Proteomes" id="UP000188597"/>
    </source>
</evidence>
<protein>
    <recommendedName>
        <fullName evidence="2">HTH cro/C1-type domain-containing protein</fullName>
    </recommendedName>
</protein>
<dbReference type="Gene3D" id="1.10.260.40">
    <property type="entry name" value="lambda repressor-like DNA-binding domains"/>
    <property type="match status" value="1"/>
</dbReference>
<dbReference type="PROSITE" id="PS50943">
    <property type="entry name" value="HTH_CROC1"/>
    <property type="match status" value="1"/>
</dbReference>
<comment type="caution">
    <text evidence="3">The sequence shown here is derived from an EMBL/GenBank/DDBJ whole genome shotgun (WGS) entry which is preliminary data.</text>
</comment>
<feature type="domain" description="HTH cro/C1-type" evidence="2">
    <location>
        <begin position="16"/>
        <end position="73"/>
    </location>
</feature>
<dbReference type="EMBL" id="MQMF01000015">
    <property type="protein sequence ID" value="OOE06986.1"/>
    <property type="molecule type" value="Genomic_DNA"/>
</dbReference>
<dbReference type="CDD" id="cd00093">
    <property type="entry name" value="HTH_XRE"/>
    <property type="match status" value="1"/>
</dbReference>
<dbReference type="SUPFAM" id="SSF47413">
    <property type="entry name" value="lambda repressor-like DNA-binding domains"/>
    <property type="match status" value="1"/>
</dbReference>
<dbReference type="Pfam" id="PF01381">
    <property type="entry name" value="HTH_3"/>
    <property type="match status" value="1"/>
</dbReference>
<feature type="region of interest" description="Disordered" evidence="1">
    <location>
        <begin position="139"/>
        <end position="164"/>
    </location>
</feature>
<name>A0A1V3FZE6_9BACL</name>
<evidence type="ECO:0000259" key="2">
    <source>
        <dbReference type="PROSITE" id="PS50943"/>
    </source>
</evidence>
<dbReference type="SMART" id="SM00530">
    <property type="entry name" value="HTH_XRE"/>
    <property type="match status" value="1"/>
</dbReference>
<dbReference type="AlphaFoldDB" id="A0A1V3FZE6"/>
<dbReference type="RefSeq" id="WP_077365921.1">
    <property type="nucleotide sequence ID" value="NZ_MQMF01000015.1"/>
</dbReference>
<dbReference type="Proteomes" id="UP000188597">
    <property type="component" value="Unassembled WGS sequence"/>
</dbReference>
<sequence>MNTTPDAGRQAVARLIVQARTNLQWSQAELATRANMGNKTIHNVENAAFPPRRASLTKLENALGLISGSLTDVLNHHDPASVTLDQIQGTTPATPLATVSDADLIWELTNRLQTRAARLDQLQTSDTTATPPLDAYALAADLDRSGHGRHLAEQADAAGEEDQS</sequence>